<evidence type="ECO:0000313" key="6">
    <source>
        <dbReference type="EMBL" id="KER20818.1"/>
    </source>
</evidence>
<organism evidence="6 7">
    <name type="scientific">Opisthorchis viverrini</name>
    <name type="common">Southeast Asian liver fluke</name>
    <dbReference type="NCBI Taxonomy" id="6198"/>
    <lineage>
        <taxon>Eukaryota</taxon>
        <taxon>Metazoa</taxon>
        <taxon>Spiralia</taxon>
        <taxon>Lophotrochozoa</taxon>
        <taxon>Platyhelminthes</taxon>
        <taxon>Trematoda</taxon>
        <taxon>Digenea</taxon>
        <taxon>Opisthorchiida</taxon>
        <taxon>Opisthorchiata</taxon>
        <taxon>Opisthorchiidae</taxon>
        <taxon>Opisthorchis</taxon>
    </lineage>
</organism>
<sequence>MAMSTGLSCLMSSLFSIILFAGMRLIKEWLCSSKSLTILGGFLGSILFVLILTALNNAENLIFGKGFQAEIFPEVAVSIFIAALVAGFVHPVSGTTCIPFSLYALYRINQLSAEQYGAVKQSTVISGQKKKI</sequence>
<evidence type="ECO:0000256" key="2">
    <source>
        <dbReference type="ARBA" id="ARBA00007279"/>
    </source>
</evidence>
<gene>
    <name evidence="6" type="ORF">T265_10720</name>
</gene>
<dbReference type="OrthoDB" id="1111004at2759"/>
<dbReference type="CTD" id="20324888"/>
<keyword evidence="3" id="KW-0812">Transmembrane</keyword>
<dbReference type="EMBL" id="KL597018">
    <property type="protein sequence ID" value="KER20818.1"/>
    <property type="molecule type" value="Genomic_DNA"/>
</dbReference>
<name>A0A074Z1G7_OPIVI</name>
<comment type="similarity">
    <text evidence="2">Belongs to the KRTCAP2 family.</text>
</comment>
<keyword evidence="5" id="KW-0472">Membrane</keyword>
<evidence type="ECO:0000256" key="1">
    <source>
        <dbReference type="ARBA" id="ARBA00004141"/>
    </source>
</evidence>
<dbReference type="Pfam" id="PF09775">
    <property type="entry name" value="Keratin_assoc"/>
    <property type="match status" value="1"/>
</dbReference>
<keyword evidence="7" id="KW-1185">Reference proteome</keyword>
<dbReference type="GeneID" id="20324888"/>
<evidence type="ECO:0000256" key="4">
    <source>
        <dbReference type="ARBA" id="ARBA00022989"/>
    </source>
</evidence>
<protein>
    <submittedName>
        <fullName evidence="6">Uncharacterized protein</fullName>
    </submittedName>
</protein>
<dbReference type="Proteomes" id="UP000054324">
    <property type="component" value="Unassembled WGS sequence"/>
</dbReference>
<dbReference type="PANTHER" id="PTHR32001:SF1">
    <property type="entry name" value="KERATINOCYTE-ASSOCIATED PROTEIN 2"/>
    <property type="match status" value="1"/>
</dbReference>
<evidence type="ECO:0000256" key="3">
    <source>
        <dbReference type="ARBA" id="ARBA00022692"/>
    </source>
</evidence>
<dbReference type="InterPro" id="IPR018614">
    <property type="entry name" value="KRTCAP2"/>
</dbReference>
<dbReference type="GO" id="GO:0016020">
    <property type="term" value="C:membrane"/>
    <property type="evidence" value="ECO:0007669"/>
    <property type="project" value="UniProtKB-SubCell"/>
</dbReference>
<dbReference type="RefSeq" id="XP_009175442.1">
    <property type="nucleotide sequence ID" value="XM_009177178.1"/>
</dbReference>
<dbReference type="PANTHER" id="PTHR32001">
    <property type="entry name" value="KERATINOCYTE-ASSOCIATED PROTEIN 2"/>
    <property type="match status" value="1"/>
</dbReference>
<proteinExistence type="inferred from homology"/>
<reference evidence="6 7" key="1">
    <citation type="submission" date="2013-11" db="EMBL/GenBank/DDBJ databases">
        <title>Opisthorchis viverrini - life in the bile duct.</title>
        <authorList>
            <person name="Young N.D."/>
            <person name="Nagarajan N."/>
            <person name="Lin S.J."/>
            <person name="Korhonen P.K."/>
            <person name="Jex A.R."/>
            <person name="Hall R.S."/>
            <person name="Safavi-Hemami H."/>
            <person name="Kaewkong W."/>
            <person name="Bertrand D."/>
            <person name="Gao S."/>
            <person name="Seet Q."/>
            <person name="Wongkham S."/>
            <person name="Teh B.T."/>
            <person name="Wongkham C."/>
            <person name="Intapan P.M."/>
            <person name="Maleewong W."/>
            <person name="Yang X."/>
            <person name="Hu M."/>
            <person name="Wang Z."/>
            <person name="Hofmann A."/>
            <person name="Sternberg P.W."/>
            <person name="Tan P."/>
            <person name="Wang J."/>
            <person name="Gasser R.B."/>
        </authorList>
    </citation>
    <scope>NUCLEOTIDE SEQUENCE [LARGE SCALE GENOMIC DNA]</scope>
</reference>
<dbReference type="KEGG" id="ovi:T265_10720"/>
<dbReference type="STRING" id="6198.A0A074Z1G7"/>
<evidence type="ECO:0000313" key="7">
    <source>
        <dbReference type="Proteomes" id="UP000054324"/>
    </source>
</evidence>
<keyword evidence="4" id="KW-1133">Transmembrane helix</keyword>
<comment type="subcellular location">
    <subcellularLocation>
        <location evidence="1">Membrane</location>
        <topology evidence="1">Multi-pass membrane protein</topology>
    </subcellularLocation>
</comment>
<dbReference type="AlphaFoldDB" id="A0A074Z1G7"/>
<accession>A0A074Z1G7</accession>
<evidence type="ECO:0000256" key="5">
    <source>
        <dbReference type="ARBA" id="ARBA00023136"/>
    </source>
</evidence>